<proteinExistence type="predicted"/>
<sequence length="321" mass="34331">MRFARYIALLLSSAAPAVAEDFSLSWPVECTLGDTCFIQHYVDDDPSGAASDYTCGKSTYNAHKGTDIRLRSRKDMEAGVKVLAAADGVVLGLRDGMDDVALNHANEADIKDKECGNGVVIRHAGGWDTQYCHMKRGTISVTKGARVTAGTPLGEIGLSGRTQFPHLHISVRKNGAQVDPFDPDGQITCGTPSQESLWDIDIPYSAGGVLAAGFSPTVPSFDTIKAGTADQPLAPDAAAIVFWTYAFGGQRGDILRMIITGPAGEIIRHDAVLEKDQAQFFRATGKKLRARQWPSGQYDGTAVLLRKDAMIGQSAATFTLP</sequence>
<dbReference type="InterPro" id="IPR050570">
    <property type="entry name" value="Cell_wall_metabolism_enzyme"/>
</dbReference>
<evidence type="ECO:0000313" key="3">
    <source>
        <dbReference type="EMBL" id="PYC47191.1"/>
    </source>
</evidence>
<protein>
    <submittedName>
        <fullName evidence="3">Peptidase M24</fullName>
    </submittedName>
</protein>
<accession>A0A2V4MKN6</accession>
<dbReference type="EMBL" id="QFVT01000007">
    <property type="protein sequence ID" value="PYC47191.1"/>
    <property type="molecule type" value="Genomic_DNA"/>
</dbReference>
<keyword evidence="4" id="KW-1185">Reference proteome</keyword>
<comment type="caution">
    <text evidence="3">The sequence shown here is derived from an EMBL/GenBank/DDBJ whole genome shotgun (WGS) entry which is preliminary data.</text>
</comment>
<dbReference type="Gene3D" id="2.70.70.10">
    <property type="entry name" value="Glucose Permease (Domain IIA)"/>
    <property type="match status" value="1"/>
</dbReference>
<organism evidence="3 4">
    <name type="scientific">Litorivita pollutaquae</name>
    <dbReference type="NCBI Taxonomy" id="2200892"/>
    <lineage>
        <taxon>Bacteria</taxon>
        <taxon>Pseudomonadati</taxon>
        <taxon>Pseudomonadota</taxon>
        <taxon>Alphaproteobacteria</taxon>
        <taxon>Rhodobacterales</taxon>
        <taxon>Paracoccaceae</taxon>
        <taxon>Litorivita</taxon>
    </lineage>
</organism>
<gene>
    <name evidence="3" type="ORF">DI396_11580</name>
</gene>
<feature type="signal peptide" evidence="1">
    <location>
        <begin position="1"/>
        <end position="19"/>
    </location>
</feature>
<dbReference type="PANTHER" id="PTHR21666">
    <property type="entry name" value="PEPTIDASE-RELATED"/>
    <property type="match status" value="1"/>
</dbReference>
<feature type="domain" description="M23ase beta-sheet core" evidence="2">
    <location>
        <begin position="62"/>
        <end position="180"/>
    </location>
</feature>
<dbReference type="SUPFAM" id="SSF51261">
    <property type="entry name" value="Duplicated hybrid motif"/>
    <property type="match status" value="1"/>
</dbReference>
<name>A0A2V4MKN6_9RHOB</name>
<dbReference type="CDD" id="cd12797">
    <property type="entry name" value="M23_peptidase"/>
    <property type="match status" value="1"/>
</dbReference>
<dbReference type="OrthoDB" id="5489603at2"/>
<evidence type="ECO:0000313" key="4">
    <source>
        <dbReference type="Proteomes" id="UP000248012"/>
    </source>
</evidence>
<dbReference type="GO" id="GO:0004222">
    <property type="term" value="F:metalloendopeptidase activity"/>
    <property type="evidence" value="ECO:0007669"/>
    <property type="project" value="TreeGrafter"/>
</dbReference>
<dbReference type="AlphaFoldDB" id="A0A2V4MKN6"/>
<dbReference type="PANTHER" id="PTHR21666:SF270">
    <property type="entry name" value="MUREIN HYDROLASE ACTIVATOR ENVC"/>
    <property type="match status" value="1"/>
</dbReference>
<dbReference type="InterPro" id="IPR016047">
    <property type="entry name" value="M23ase_b-sheet_dom"/>
</dbReference>
<dbReference type="Pfam" id="PF01551">
    <property type="entry name" value="Peptidase_M23"/>
    <property type="match status" value="1"/>
</dbReference>
<feature type="chain" id="PRO_5016080101" evidence="1">
    <location>
        <begin position="20"/>
        <end position="321"/>
    </location>
</feature>
<dbReference type="InterPro" id="IPR011055">
    <property type="entry name" value="Dup_hybrid_motif"/>
</dbReference>
<reference evidence="3 4" key="1">
    <citation type="submission" date="2018-05" db="EMBL/GenBank/DDBJ databases">
        <title>Oceanovita maritima gen. nov., sp. nov., a marine bacterium in the family Rhodobacteraceae isolated from surface seawater of Lundu port Xiamen, China.</title>
        <authorList>
            <person name="Hetharua B.H."/>
            <person name="Min D."/>
            <person name="Liao H."/>
            <person name="Tian Y."/>
        </authorList>
    </citation>
    <scope>NUCLEOTIDE SEQUENCE [LARGE SCALE GENOMIC DNA]</scope>
    <source>
        <strain evidence="3 4">FSX-11</strain>
    </source>
</reference>
<evidence type="ECO:0000256" key="1">
    <source>
        <dbReference type="SAM" id="SignalP"/>
    </source>
</evidence>
<keyword evidence="1" id="KW-0732">Signal</keyword>
<dbReference type="Proteomes" id="UP000248012">
    <property type="component" value="Unassembled WGS sequence"/>
</dbReference>
<evidence type="ECO:0000259" key="2">
    <source>
        <dbReference type="Pfam" id="PF01551"/>
    </source>
</evidence>